<comment type="caution">
    <text evidence="2">The sequence shown here is derived from an EMBL/GenBank/DDBJ whole genome shotgun (WGS) entry which is preliminary data.</text>
</comment>
<sequence>MQTTRWNIKRLSIVFIAFVGIYFIFSASNNKYEIDAIIKRTDPEKVWEFVSDFSKMKILNPTILDFKITSDNGNLHHWKYSVVYRERLSHWPYWINVGNADIAVKKLNRPAKEALYLIESNHSTCFFAGLYCLYSRGEFRFTNHEGIHTRCVESIQYQCPPFFGQVCRKEVEFQRKAIVKNLTLQFPTKV</sequence>
<accession>A0A9Q0N1T8</accession>
<reference evidence="2" key="1">
    <citation type="submission" date="2022-07" db="EMBL/GenBank/DDBJ databases">
        <authorList>
            <person name="Trinca V."/>
            <person name="Uliana J.V.C."/>
            <person name="Torres T.T."/>
            <person name="Ward R.J."/>
            <person name="Monesi N."/>
        </authorList>
    </citation>
    <scope>NUCLEOTIDE SEQUENCE</scope>
    <source>
        <strain evidence="2">HSMRA1968</strain>
        <tissue evidence="2">Whole embryos</tissue>
    </source>
</reference>
<keyword evidence="1" id="KW-1133">Transmembrane helix</keyword>
<name>A0A9Q0N1T8_9DIPT</name>
<gene>
    <name evidence="2" type="ORF">Bhyg_06371</name>
</gene>
<keyword evidence="1" id="KW-0812">Transmembrane</keyword>
<evidence type="ECO:0000313" key="2">
    <source>
        <dbReference type="EMBL" id="KAJ6641432.1"/>
    </source>
</evidence>
<evidence type="ECO:0000313" key="3">
    <source>
        <dbReference type="Proteomes" id="UP001151699"/>
    </source>
</evidence>
<protein>
    <submittedName>
        <fullName evidence="2">Uncharacterized protein</fullName>
    </submittedName>
</protein>
<dbReference type="AlphaFoldDB" id="A0A9Q0N1T8"/>
<dbReference type="EMBL" id="WJQU01000002">
    <property type="protein sequence ID" value="KAJ6641432.1"/>
    <property type="molecule type" value="Genomic_DNA"/>
</dbReference>
<proteinExistence type="predicted"/>
<organism evidence="2 3">
    <name type="scientific">Pseudolycoriella hygida</name>
    <dbReference type="NCBI Taxonomy" id="35572"/>
    <lineage>
        <taxon>Eukaryota</taxon>
        <taxon>Metazoa</taxon>
        <taxon>Ecdysozoa</taxon>
        <taxon>Arthropoda</taxon>
        <taxon>Hexapoda</taxon>
        <taxon>Insecta</taxon>
        <taxon>Pterygota</taxon>
        <taxon>Neoptera</taxon>
        <taxon>Endopterygota</taxon>
        <taxon>Diptera</taxon>
        <taxon>Nematocera</taxon>
        <taxon>Sciaroidea</taxon>
        <taxon>Sciaridae</taxon>
        <taxon>Pseudolycoriella</taxon>
    </lineage>
</organism>
<dbReference type="OrthoDB" id="6578546at2759"/>
<dbReference type="SUPFAM" id="SSF55961">
    <property type="entry name" value="Bet v1-like"/>
    <property type="match status" value="1"/>
</dbReference>
<keyword evidence="3" id="KW-1185">Reference proteome</keyword>
<dbReference type="Proteomes" id="UP001151699">
    <property type="component" value="Chromosome B"/>
</dbReference>
<keyword evidence="1" id="KW-0472">Membrane</keyword>
<evidence type="ECO:0000256" key="1">
    <source>
        <dbReference type="SAM" id="Phobius"/>
    </source>
</evidence>
<dbReference type="CDD" id="cd07812">
    <property type="entry name" value="SRPBCC"/>
    <property type="match status" value="1"/>
</dbReference>
<feature type="transmembrane region" description="Helical" evidence="1">
    <location>
        <begin position="7"/>
        <end position="25"/>
    </location>
</feature>